<keyword evidence="2" id="KW-1185">Reference proteome</keyword>
<sequence>MIEGRRDVGECPVEAAVLGHVLDTGQAILAMPSEPSWMAWDLEMARKYIYHSKCRNSACYAAPPRETSRGGAACVLSWRSFLGGVSVRRL</sequence>
<evidence type="ECO:0000313" key="1">
    <source>
        <dbReference type="EMBL" id="EXJ14571.1"/>
    </source>
</evidence>
<reference evidence="1 2" key="1">
    <citation type="submission" date="2012-11" db="EMBL/GenBank/DDBJ databases">
        <title>Genome assembly of Thiorhodococcus sp. AK35.</title>
        <authorList>
            <person name="Nupur N."/>
            <person name="Khatri I."/>
            <person name="Subramanian S."/>
            <person name="Pinnaka A."/>
        </authorList>
    </citation>
    <scope>NUCLEOTIDE SEQUENCE [LARGE SCALE GENOMIC DNA]</scope>
    <source>
        <strain evidence="1 2">AK35</strain>
    </source>
</reference>
<dbReference type="STRING" id="1249627.D779_2363"/>
<dbReference type="EMBL" id="AONC01000039">
    <property type="protein sequence ID" value="EXJ14571.1"/>
    <property type="molecule type" value="Genomic_DNA"/>
</dbReference>
<organism evidence="1 2">
    <name type="scientific">Imhoffiella purpurea</name>
    <dbReference type="NCBI Taxonomy" id="1249627"/>
    <lineage>
        <taxon>Bacteria</taxon>
        <taxon>Pseudomonadati</taxon>
        <taxon>Pseudomonadota</taxon>
        <taxon>Gammaproteobacteria</taxon>
        <taxon>Chromatiales</taxon>
        <taxon>Chromatiaceae</taxon>
        <taxon>Imhoffiella</taxon>
    </lineage>
</organism>
<comment type="caution">
    <text evidence="1">The sequence shown here is derived from an EMBL/GenBank/DDBJ whole genome shotgun (WGS) entry which is preliminary data.</text>
</comment>
<gene>
    <name evidence="1" type="ORF">D779_2363</name>
</gene>
<accession>W9VC62</accession>
<protein>
    <submittedName>
        <fullName evidence="1">Uncharacterized protein</fullName>
    </submittedName>
</protein>
<proteinExistence type="predicted"/>
<evidence type="ECO:0000313" key="2">
    <source>
        <dbReference type="Proteomes" id="UP000019460"/>
    </source>
</evidence>
<dbReference type="AlphaFoldDB" id="W9VC62"/>
<name>W9VC62_9GAMM</name>
<dbReference type="Proteomes" id="UP000019460">
    <property type="component" value="Unassembled WGS sequence"/>
</dbReference>